<accession>A0ACC2L8C7</accession>
<gene>
    <name evidence="1" type="ORF">MRB53_023027</name>
</gene>
<proteinExistence type="predicted"/>
<organism evidence="1 2">
    <name type="scientific">Persea americana</name>
    <name type="common">Avocado</name>
    <dbReference type="NCBI Taxonomy" id="3435"/>
    <lineage>
        <taxon>Eukaryota</taxon>
        <taxon>Viridiplantae</taxon>
        <taxon>Streptophyta</taxon>
        <taxon>Embryophyta</taxon>
        <taxon>Tracheophyta</taxon>
        <taxon>Spermatophyta</taxon>
        <taxon>Magnoliopsida</taxon>
        <taxon>Magnoliidae</taxon>
        <taxon>Laurales</taxon>
        <taxon>Lauraceae</taxon>
        <taxon>Persea</taxon>
    </lineage>
</organism>
<dbReference type="EMBL" id="CM056815">
    <property type="protein sequence ID" value="KAJ8629704.1"/>
    <property type="molecule type" value="Genomic_DNA"/>
</dbReference>
<evidence type="ECO:0000313" key="1">
    <source>
        <dbReference type="EMBL" id="KAJ8629704.1"/>
    </source>
</evidence>
<name>A0ACC2L8C7_PERAE</name>
<protein>
    <submittedName>
        <fullName evidence="1">Uncharacterized protein</fullName>
    </submittedName>
</protein>
<evidence type="ECO:0000313" key="2">
    <source>
        <dbReference type="Proteomes" id="UP001234297"/>
    </source>
</evidence>
<sequence length="67" mass="8064">MEVKCRKWFNTSQSFKILSEERGNGFLKTFPKLPRQWKLEKPKTLQDEVVGCFFALSLLIWFLFTLY</sequence>
<reference evidence="1 2" key="1">
    <citation type="journal article" date="2022" name="Hortic Res">
        <title>A haplotype resolved chromosomal level avocado genome allows analysis of novel avocado genes.</title>
        <authorList>
            <person name="Nath O."/>
            <person name="Fletcher S.J."/>
            <person name="Hayward A."/>
            <person name="Shaw L.M."/>
            <person name="Masouleh A.K."/>
            <person name="Furtado A."/>
            <person name="Henry R.J."/>
            <person name="Mitter N."/>
        </authorList>
    </citation>
    <scope>NUCLEOTIDE SEQUENCE [LARGE SCALE GENOMIC DNA]</scope>
    <source>
        <strain evidence="2">cv. Hass</strain>
    </source>
</reference>
<dbReference type="Proteomes" id="UP001234297">
    <property type="component" value="Chromosome 7"/>
</dbReference>
<comment type="caution">
    <text evidence="1">The sequence shown here is derived from an EMBL/GenBank/DDBJ whole genome shotgun (WGS) entry which is preliminary data.</text>
</comment>
<keyword evidence="2" id="KW-1185">Reference proteome</keyword>